<dbReference type="GO" id="GO:0008171">
    <property type="term" value="F:O-methyltransferase activity"/>
    <property type="evidence" value="ECO:0007669"/>
    <property type="project" value="InterPro"/>
</dbReference>
<dbReference type="GO" id="GO:0008757">
    <property type="term" value="F:S-adenosylmethionine-dependent methyltransferase activity"/>
    <property type="evidence" value="ECO:0007669"/>
    <property type="project" value="TreeGrafter"/>
</dbReference>
<evidence type="ECO:0000256" key="1">
    <source>
        <dbReference type="ARBA" id="ARBA00022603"/>
    </source>
</evidence>
<keyword evidence="2" id="KW-0808">Transferase</keyword>
<dbReference type="Pfam" id="PF01596">
    <property type="entry name" value="Methyltransf_3"/>
    <property type="match status" value="1"/>
</dbReference>
<dbReference type="SUPFAM" id="SSF53335">
    <property type="entry name" value="S-adenosyl-L-methionine-dependent methyltransferases"/>
    <property type="match status" value="1"/>
</dbReference>
<evidence type="ECO:0000313" key="5">
    <source>
        <dbReference type="Proteomes" id="UP000648239"/>
    </source>
</evidence>
<dbReference type="InterPro" id="IPR029063">
    <property type="entry name" value="SAM-dependent_MTases_sf"/>
</dbReference>
<keyword evidence="3" id="KW-0949">S-adenosyl-L-methionine</keyword>
<reference evidence="4 5" key="1">
    <citation type="submission" date="2020-08" db="EMBL/GenBank/DDBJ databases">
        <title>Acidobacteriota in marine sediments use diverse sulfur dissimilation pathways.</title>
        <authorList>
            <person name="Wasmund K."/>
        </authorList>
    </citation>
    <scope>NUCLEOTIDE SEQUENCE [LARGE SCALE GENOMIC DNA]</scope>
    <source>
        <strain evidence="4">MAG AM4</strain>
    </source>
</reference>
<dbReference type="CDD" id="cd02440">
    <property type="entry name" value="AdoMet_MTases"/>
    <property type="match status" value="1"/>
</dbReference>
<protein>
    <submittedName>
        <fullName evidence="4">Class I SAM-dependent methyltransferase</fullName>
    </submittedName>
</protein>
<dbReference type="PANTHER" id="PTHR10509">
    <property type="entry name" value="O-METHYLTRANSFERASE-RELATED"/>
    <property type="match status" value="1"/>
</dbReference>
<evidence type="ECO:0000313" key="4">
    <source>
        <dbReference type="EMBL" id="MBD3868227.1"/>
    </source>
</evidence>
<dbReference type="Gene3D" id="3.40.50.150">
    <property type="entry name" value="Vaccinia Virus protein VP39"/>
    <property type="match status" value="1"/>
</dbReference>
<dbReference type="GO" id="GO:0032259">
    <property type="term" value="P:methylation"/>
    <property type="evidence" value="ECO:0007669"/>
    <property type="project" value="UniProtKB-KW"/>
</dbReference>
<dbReference type="InterPro" id="IPR002935">
    <property type="entry name" value="SAM_O-MeTrfase"/>
</dbReference>
<name>A0A8J6XT50_9BACT</name>
<sequence>MADNASRDGTRYGNPDINQLLELIYGDPGPAYADALDTLERTGMPKIQVSANDGRILKLLMRLASAKKVVEFGTLSGYSALWLLAGMGPVGRLWTLELEQAHAEAAGGVFERAGVADQVTQLTGDGRAQLETLSKDGPFDAVFLDADKEGYATYARWALLNLRPGGLLLADNAYLFGLLADDDEEHAEARASVLATHRLLAEHCTAACIPTPDGLAVGVRR</sequence>
<organism evidence="4 5">
    <name type="scientific">Candidatus Polarisedimenticola svalbardensis</name>
    <dbReference type="NCBI Taxonomy" id="2886004"/>
    <lineage>
        <taxon>Bacteria</taxon>
        <taxon>Pseudomonadati</taxon>
        <taxon>Acidobacteriota</taxon>
        <taxon>Candidatus Polarisedimenticolia</taxon>
        <taxon>Candidatus Polarisedimenticolales</taxon>
        <taxon>Candidatus Polarisedimenticolaceae</taxon>
        <taxon>Candidatus Polarisedimenticola</taxon>
    </lineage>
</organism>
<dbReference type="InterPro" id="IPR050362">
    <property type="entry name" value="Cation-dep_OMT"/>
</dbReference>
<evidence type="ECO:0000256" key="2">
    <source>
        <dbReference type="ARBA" id="ARBA00022679"/>
    </source>
</evidence>
<comment type="caution">
    <text evidence="4">The sequence shown here is derived from an EMBL/GenBank/DDBJ whole genome shotgun (WGS) entry which is preliminary data.</text>
</comment>
<gene>
    <name evidence="4" type="ORF">IFK94_08875</name>
</gene>
<dbReference type="PROSITE" id="PS51682">
    <property type="entry name" value="SAM_OMT_I"/>
    <property type="match status" value="1"/>
</dbReference>
<dbReference type="AlphaFoldDB" id="A0A8J6XT50"/>
<dbReference type="Proteomes" id="UP000648239">
    <property type="component" value="Unassembled WGS sequence"/>
</dbReference>
<evidence type="ECO:0000256" key="3">
    <source>
        <dbReference type="ARBA" id="ARBA00022691"/>
    </source>
</evidence>
<dbReference type="EMBL" id="JACXWD010000025">
    <property type="protein sequence ID" value="MBD3868227.1"/>
    <property type="molecule type" value="Genomic_DNA"/>
</dbReference>
<proteinExistence type="predicted"/>
<accession>A0A8J6XT50</accession>
<dbReference type="PANTHER" id="PTHR10509:SF14">
    <property type="entry name" value="CAFFEOYL-COA O-METHYLTRANSFERASE 3-RELATED"/>
    <property type="match status" value="1"/>
</dbReference>
<keyword evidence="1 4" id="KW-0489">Methyltransferase</keyword>